<dbReference type="STRING" id="471853.Bcav_0765"/>
<keyword evidence="3 5" id="KW-1133">Transmembrane helix</keyword>
<evidence type="ECO:0000313" key="8">
    <source>
        <dbReference type="Proteomes" id="UP000007962"/>
    </source>
</evidence>
<feature type="transmembrane region" description="Helical" evidence="5">
    <location>
        <begin position="337"/>
        <end position="357"/>
    </location>
</feature>
<dbReference type="PANTHER" id="PTHR11814">
    <property type="entry name" value="SULFATE TRANSPORTER"/>
    <property type="match status" value="1"/>
</dbReference>
<feature type="transmembrane region" description="Helical" evidence="5">
    <location>
        <begin position="30"/>
        <end position="50"/>
    </location>
</feature>
<evidence type="ECO:0000259" key="6">
    <source>
        <dbReference type="PROSITE" id="PS50801"/>
    </source>
</evidence>
<dbReference type="InterPro" id="IPR011547">
    <property type="entry name" value="SLC26A/SulP_dom"/>
</dbReference>
<dbReference type="KEGG" id="bcv:Bcav_0765"/>
<evidence type="ECO:0000313" key="7">
    <source>
        <dbReference type="EMBL" id="ACQ79026.1"/>
    </source>
</evidence>
<dbReference type="GO" id="GO:0016020">
    <property type="term" value="C:membrane"/>
    <property type="evidence" value="ECO:0007669"/>
    <property type="project" value="UniProtKB-SubCell"/>
</dbReference>
<dbReference type="InterPro" id="IPR036513">
    <property type="entry name" value="STAS_dom_sf"/>
</dbReference>
<dbReference type="Proteomes" id="UP000007962">
    <property type="component" value="Chromosome"/>
</dbReference>
<feature type="domain" description="STAS" evidence="6">
    <location>
        <begin position="463"/>
        <end position="567"/>
    </location>
</feature>
<name>C5BYR8_BEUC1</name>
<dbReference type="HOGENOM" id="CLU_003182_13_0_11"/>
<feature type="transmembrane region" description="Helical" evidence="5">
    <location>
        <begin position="393"/>
        <end position="424"/>
    </location>
</feature>
<keyword evidence="4 5" id="KW-0472">Membrane</keyword>
<keyword evidence="8" id="KW-1185">Reference proteome</keyword>
<feature type="transmembrane region" description="Helical" evidence="5">
    <location>
        <begin position="220"/>
        <end position="243"/>
    </location>
</feature>
<dbReference type="Pfam" id="PF01740">
    <property type="entry name" value="STAS"/>
    <property type="match status" value="1"/>
</dbReference>
<dbReference type="RefSeq" id="WP_012725806.1">
    <property type="nucleotide sequence ID" value="NC_012669.1"/>
</dbReference>
<feature type="transmembrane region" description="Helical" evidence="5">
    <location>
        <begin position="89"/>
        <end position="106"/>
    </location>
</feature>
<accession>C5BYR8</accession>
<evidence type="ECO:0000256" key="4">
    <source>
        <dbReference type="ARBA" id="ARBA00023136"/>
    </source>
</evidence>
<feature type="transmembrane region" description="Helical" evidence="5">
    <location>
        <begin position="196"/>
        <end position="213"/>
    </location>
</feature>
<evidence type="ECO:0000256" key="1">
    <source>
        <dbReference type="ARBA" id="ARBA00004141"/>
    </source>
</evidence>
<dbReference type="Pfam" id="PF00916">
    <property type="entry name" value="Sulfate_transp"/>
    <property type="match status" value="1"/>
</dbReference>
<dbReference type="AlphaFoldDB" id="C5BYR8"/>
<reference evidence="7 8" key="1">
    <citation type="journal article" date="2009" name="Stand. Genomic Sci.">
        <title>Complete genome sequence of Beutenbergia cavernae type strain (HKI 0122).</title>
        <authorList>
            <person name="Land M."/>
            <person name="Pukall R."/>
            <person name="Abt B."/>
            <person name="Goker M."/>
            <person name="Rohde M."/>
            <person name="Glavina Del Rio T."/>
            <person name="Tice H."/>
            <person name="Copeland A."/>
            <person name="Cheng J.F."/>
            <person name="Lucas S."/>
            <person name="Chen F."/>
            <person name="Nolan M."/>
            <person name="Bruce D."/>
            <person name="Goodwin L."/>
            <person name="Pitluck S."/>
            <person name="Ivanova N."/>
            <person name="Mavromatis K."/>
            <person name="Ovchinnikova G."/>
            <person name="Pati A."/>
            <person name="Chen A."/>
            <person name="Palaniappan K."/>
            <person name="Hauser L."/>
            <person name="Chang Y.J."/>
            <person name="Jefferies C.C."/>
            <person name="Saunders E."/>
            <person name="Brettin T."/>
            <person name="Detter J.C."/>
            <person name="Han C."/>
            <person name="Chain P."/>
            <person name="Bristow J."/>
            <person name="Eisen J.A."/>
            <person name="Markowitz V."/>
            <person name="Hugenholtz P."/>
            <person name="Kyrpides N.C."/>
            <person name="Klenk H.P."/>
            <person name="Lapidus A."/>
        </authorList>
    </citation>
    <scope>NUCLEOTIDE SEQUENCE [LARGE SCALE GENOMIC DNA]</scope>
    <source>
        <strain evidence="8">ATCC BAA-8 / DSM 12333 / NBRC 16432</strain>
    </source>
</reference>
<gene>
    <name evidence="7" type="ordered locus">Bcav_0765</name>
</gene>
<evidence type="ECO:0000256" key="3">
    <source>
        <dbReference type="ARBA" id="ARBA00022989"/>
    </source>
</evidence>
<proteinExistence type="predicted"/>
<keyword evidence="2 5" id="KW-0812">Transmembrane</keyword>
<evidence type="ECO:0000256" key="2">
    <source>
        <dbReference type="ARBA" id="ARBA00022692"/>
    </source>
</evidence>
<sequence length="573" mass="58730">MSSWPAPSVAPTGLGRAWLLPTLRGYDRRWIGGDVVGGLAAGAVVVPQAMAYATIAGLPVTFGLYTCMVPMLVYALLGGSTTLSMSTTSTIATLSATTLLTAGIVAGADDPSAALCTLTLLVGLALLLARVLRLGGLVENISQATVIGIKTGVGATVAAGQLPKLLGVEPAPEGTGFFGVVRAAIAAFDQVNVPTLLLSVASVAALVLLARFVPRLPAPLVVVAGGILLVALAGIADRGVALIDPVEPGLPHLVLPDVGVVSSVLPGALAIAVMAFLETVSVARGVRRRSEPQIDPNRELFANGVAATVGAFTQAMPPAGGFSQTAVNQRAGARSQLAGIVTMVLAVAVALFLAPVLDDLPQATLGAMVFVATLGLINLREFSHLWRLNRTEFVVAALTAVVGLVVGLLAAVGVGVVLTLFLVLRELDRPRVVPLVARDGGGWAPLRAEVDEPQTVRAGDATVLALHLDGGLYTANVRPTADQIVAWASVTRPDAVVLEVDAMRMLTSTVVGGLRDLDRELGDLGARLYLTRVPPDVQAAAAESSWFSGLRDSGRVLETVDDALAAIGARSPA</sequence>
<protein>
    <submittedName>
        <fullName evidence="7">Sulphate transporter</fullName>
    </submittedName>
</protein>
<dbReference type="PROSITE" id="PS50801">
    <property type="entry name" value="STAS"/>
    <property type="match status" value="1"/>
</dbReference>
<feature type="transmembrane region" description="Helical" evidence="5">
    <location>
        <begin position="112"/>
        <end position="132"/>
    </location>
</feature>
<dbReference type="eggNOG" id="COG0659">
    <property type="taxonomic scope" value="Bacteria"/>
</dbReference>
<feature type="transmembrane region" description="Helical" evidence="5">
    <location>
        <begin position="363"/>
        <end position="381"/>
    </location>
</feature>
<dbReference type="InterPro" id="IPR002645">
    <property type="entry name" value="STAS_dom"/>
</dbReference>
<evidence type="ECO:0000256" key="5">
    <source>
        <dbReference type="SAM" id="Phobius"/>
    </source>
</evidence>
<dbReference type="SUPFAM" id="SSF52091">
    <property type="entry name" value="SpoIIaa-like"/>
    <property type="match status" value="1"/>
</dbReference>
<dbReference type="InterPro" id="IPR001902">
    <property type="entry name" value="SLC26A/SulP_fam"/>
</dbReference>
<dbReference type="EMBL" id="CP001618">
    <property type="protein sequence ID" value="ACQ79026.1"/>
    <property type="molecule type" value="Genomic_DNA"/>
</dbReference>
<feature type="transmembrane region" description="Helical" evidence="5">
    <location>
        <begin position="263"/>
        <end position="283"/>
    </location>
</feature>
<comment type="subcellular location">
    <subcellularLocation>
        <location evidence="1">Membrane</location>
        <topology evidence="1">Multi-pass membrane protein</topology>
    </subcellularLocation>
</comment>
<dbReference type="Gene3D" id="3.30.750.24">
    <property type="entry name" value="STAS domain"/>
    <property type="match status" value="1"/>
</dbReference>
<organism evidence="7 8">
    <name type="scientific">Beutenbergia cavernae (strain ATCC BAA-8 / DSM 12333 / CCUG 43141 / JCM 11478 / NBRC 16432 / NCIMB 13614 / HKI 0122)</name>
    <dbReference type="NCBI Taxonomy" id="471853"/>
    <lineage>
        <taxon>Bacteria</taxon>
        <taxon>Bacillati</taxon>
        <taxon>Actinomycetota</taxon>
        <taxon>Actinomycetes</taxon>
        <taxon>Micrococcales</taxon>
        <taxon>Beutenbergiaceae</taxon>
        <taxon>Beutenbergia</taxon>
    </lineage>
</organism>
<feature type="transmembrane region" description="Helical" evidence="5">
    <location>
        <begin position="56"/>
        <end position="77"/>
    </location>
</feature>
<dbReference type="GO" id="GO:0055085">
    <property type="term" value="P:transmembrane transport"/>
    <property type="evidence" value="ECO:0007669"/>
    <property type="project" value="InterPro"/>
</dbReference>